<sequence>MLLKDRRPKVTDGTARSREHFRNIISCCDVFTNCFILTVAWCVSEFKISTTIAKSHKTTLIAYYPDIRVHSLHNHFLAFELINPYLWHWQVTLCHDSNCLRHVRKEFGTFFKYGKSFRSLFSPGSVRGSSVKRRGGLILNLPFRCTLQEILIAARKGTFFRSLKT</sequence>
<protein>
    <submittedName>
        <fullName evidence="1">Uncharacterized protein</fullName>
    </submittedName>
</protein>
<dbReference type="VEuPathDB" id="VectorBase:GAUT006793"/>
<name>A0A1A9UJH0_GLOAU</name>
<proteinExistence type="predicted"/>
<dbReference type="AlphaFoldDB" id="A0A1A9UJH0"/>
<reference evidence="1" key="1">
    <citation type="submission" date="2020-05" db="UniProtKB">
        <authorList>
            <consortium name="EnsemblMetazoa"/>
        </authorList>
    </citation>
    <scope>IDENTIFICATION</scope>
    <source>
        <strain evidence="1">TTRI</strain>
    </source>
</reference>
<dbReference type="Proteomes" id="UP000078200">
    <property type="component" value="Unassembled WGS sequence"/>
</dbReference>
<accession>A0A1A9UJH0</accession>
<keyword evidence="2" id="KW-1185">Reference proteome</keyword>
<dbReference type="EnsemblMetazoa" id="GAUT006793-RA">
    <property type="protein sequence ID" value="GAUT006793-PA"/>
    <property type="gene ID" value="GAUT006793"/>
</dbReference>
<organism evidence="1 2">
    <name type="scientific">Glossina austeni</name>
    <name type="common">Savannah tsetse fly</name>
    <dbReference type="NCBI Taxonomy" id="7395"/>
    <lineage>
        <taxon>Eukaryota</taxon>
        <taxon>Metazoa</taxon>
        <taxon>Ecdysozoa</taxon>
        <taxon>Arthropoda</taxon>
        <taxon>Hexapoda</taxon>
        <taxon>Insecta</taxon>
        <taxon>Pterygota</taxon>
        <taxon>Neoptera</taxon>
        <taxon>Endopterygota</taxon>
        <taxon>Diptera</taxon>
        <taxon>Brachycera</taxon>
        <taxon>Muscomorpha</taxon>
        <taxon>Hippoboscoidea</taxon>
        <taxon>Glossinidae</taxon>
        <taxon>Glossina</taxon>
    </lineage>
</organism>
<evidence type="ECO:0000313" key="1">
    <source>
        <dbReference type="EnsemblMetazoa" id="GAUT006793-PA"/>
    </source>
</evidence>
<evidence type="ECO:0000313" key="2">
    <source>
        <dbReference type="Proteomes" id="UP000078200"/>
    </source>
</evidence>